<evidence type="ECO:0000313" key="7">
    <source>
        <dbReference type="Proteomes" id="UP000609531"/>
    </source>
</evidence>
<organism evidence="6 7">
    <name type="scientific">Acuticoccus mangrovi</name>
    <dbReference type="NCBI Taxonomy" id="2796142"/>
    <lineage>
        <taxon>Bacteria</taxon>
        <taxon>Pseudomonadati</taxon>
        <taxon>Pseudomonadota</taxon>
        <taxon>Alphaproteobacteria</taxon>
        <taxon>Hyphomicrobiales</taxon>
        <taxon>Amorphaceae</taxon>
        <taxon>Acuticoccus</taxon>
    </lineage>
</organism>
<dbReference type="Gene3D" id="3.30.70.2740">
    <property type="match status" value="1"/>
</dbReference>
<dbReference type="InterPro" id="IPR051264">
    <property type="entry name" value="FAD-oxidored/transferase_4"/>
</dbReference>
<feature type="domain" description="FAD-binding PCMH-type" evidence="5">
    <location>
        <begin position="46"/>
        <end position="227"/>
    </location>
</feature>
<reference evidence="6" key="1">
    <citation type="submission" date="2020-12" db="EMBL/GenBank/DDBJ databases">
        <title>Bacterial taxonomy.</title>
        <authorList>
            <person name="Pan X."/>
        </authorList>
    </citation>
    <scope>NUCLEOTIDE SEQUENCE</scope>
    <source>
        <strain evidence="6">B2012</strain>
    </source>
</reference>
<proteinExistence type="inferred from homology"/>
<dbReference type="Gene3D" id="3.30.70.2190">
    <property type="match status" value="1"/>
</dbReference>
<keyword evidence="7" id="KW-1185">Reference proteome</keyword>
<dbReference type="Gene3D" id="3.30.465.10">
    <property type="match status" value="1"/>
</dbReference>
<dbReference type="Gene3D" id="1.10.45.10">
    <property type="entry name" value="Vanillyl-alcohol Oxidase, Chain A, domain 4"/>
    <property type="match status" value="1"/>
</dbReference>
<dbReference type="InterPro" id="IPR004113">
    <property type="entry name" value="FAD-bd_oxidored_4_C"/>
</dbReference>
<dbReference type="PROSITE" id="PS51387">
    <property type="entry name" value="FAD_PCMH"/>
    <property type="match status" value="1"/>
</dbReference>
<dbReference type="RefSeq" id="WP_198882798.1">
    <property type="nucleotide sequence ID" value="NZ_JAEKJA010000011.1"/>
</dbReference>
<dbReference type="SUPFAM" id="SSF55103">
    <property type="entry name" value="FAD-linked oxidases, C-terminal domain"/>
    <property type="match status" value="1"/>
</dbReference>
<evidence type="ECO:0000313" key="6">
    <source>
        <dbReference type="EMBL" id="MBJ3776904.1"/>
    </source>
</evidence>
<dbReference type="Gene3D" id="3.30.43.10">
    <property type="entry name" value="Uridine Diphospho-n-acetylenolpyruvylglucosamine Reductase, domain 2"/>
    <property type="match status" value="1"/>
</dbReference>
<dbReference type="InterPro" id="IPR036318">
    <property type="entry name" value="FAD-bd_PCMH-like_sf"/>
</dbReference>
<dbReference type="GO" id="GO:0003824">
    <property type="term" value="F:catalytic activity"/>
    <property type="evidence" value="ECO:0007669"/>
    <property type="project" value="InterPro"/>
</dbReference>
<evidence type="ECO:0000256" key="3">
    <source>
        <dbReference type="ARBA" id="ARBA00022630"/>
    </source>
</evidence>
<dbReference type="PANTHER" id="PTHR43716:SF2">
    <property type="entry name" value="BLL6224 PROTEIN"/>
    <property type="match status" value="1"/>
</dbReference>
<dbReference type="InterPro" id="IPR016164">
    <property type="entry name" value="FAD-linked_Oxase-like_C"/>
</dbReference>
<name>A0A934ISL1_9HYPH</name>
<dbReference type="InterPro" id="IPR016171">
    <property type="entry name" value="Vanillyl_alc_oxidase_C-sub2"/>
</dbReference>
<dbReference type="InterPro" id="IPR016169">
    <property type="entry name" value="FAD-bd_PCMH_sub2"/>
</dbReference>
<keyword evidence="3" id="KW-0285">Flavoprotein</keyword>
<comment type="caution">
    <text evidence="6">The sequence shown here is derived from an EMBL/GenBank/DDBJ whole genome shotgun (WGS) entry which is preliminary data.</text>
</comment>
<protein>
    <submittedName>
        <fullName evidence="6">FAD-binding oxidoreductase</fullName>
    </submittedName>
</protein>
<comment type="similarity">
    <text evidence="2">Belongs to the FAD-binding oxidoreductase/transferase type 4 family.</text>
</comment>
<evidence type="ECO:0000256" key="1">
    <source>
        <dbReference type="ARBA" id="ARBA00001974"/>
    </source>
</evidence>
<evidence type="ECO:0000256" key="2">
    <source>
        <dbReference type="ARBA" id="ARBA00008000"/>
    </source>
</evidence>
<evidence type="ECO:0000256" key="4">
    <source>
        <dbReference type="ARBA" id="ARBA00022827"/>
    </source>
</evidence>
<dbReference type="FunFam" id="1.10.45.10:FF:000001">
    <property type="entry name" value="D-lactate dehydrogenase mitochondrial"/>
    <property type="match status" value="1"/>
</dbReference>
<dbReference type="Pfam" id="PF01565">
    <property type="entry name" value="FAD_binding_4"/>
    <property type="match status" value="1"/>
</dbReference>
<keyword evidence="4" id="KW-0274">FAD</keyword>
<dbReference type="PANTHER" id="PTHR43716">
    <property type="entry name" value="D-2-HYDROXYGLUTARATE DEHYDROGENASE, MITOCHONDRIAL"/>
    <property type="match status" value="1"/>
</dbReference>
<dbReference type="InterPro" id="IPR016166">
    <property type="entry name" value="FAD-bd_PCMH"/>
</dbReference>
<sequence>MNHPAAVPTASRENVLEGLADIVGARHVLSDPNDTEPFYEDWLHRTKGDALCVCQPADTAEVAAVVAFCAARGLPVFPQAGNTSSCGGSVPLPASGGVLLSVRRLNRVERVDPQNNAIIAGAGCVLADLKAAAAAEGRLFPLTLSSEGSCQIGGNVSTNAGGTAVLRYGTMRDLVLGLEVVLADGRIWDGLRTLRKDNTGYDMKALFVGSEGTLGIVTRVALKLFPLPTLQATALVAVASADDAAALLRHCHGELGSSLDAFELLSASQLDIVCRHVPGNRNPLPGHPWYVLVDLQSAERSQDLTARLEAAIAGALEDGIVADAVVAQSGAQIEDIWRLRHSVSESNRRHGLNFTHDVGVPIAQIPEFLHRADAAVAEAFAQAEVFCVSHMGDGNVHYTVTFAHDTAEPAALGARVTGMVHDIAMSLGGTFGAEHGVGQRYRASLRRYKSPVELDLFRSMKSALDPNGILNPGKVL</sequence>
<comment type="cofactor">
    <cofactor evidence="1">
        <name>FAD</name>
        <dbReference type="ChEBI" id="CHEBI:57692"/>
    </cofactor>
</comment>
<dbReference type="SUPFAM" id="SSF56176">
    <property type="entry name" value="FAD-binding/transporter-associated domain-like"/>
    <property type="match status" value="1"/>
</dbReference>
<evidence type="ECO:0000259" key="5">
    <source>
        <dbReference type="PROSITE" id="PS51387"/>
    </source>
</evidence>
<dbReference type="GO" id="GO:0071949">
    <property type="term" value="F:FAD binding"/>
    <property type="evidence" value="ECO:0007669"/>
    <property type="project" value="InterPro"/>
</dbReference>
<dbReference type="EMBL" id="JAEKJA010000011">
    <property type="protein sequence ID" value="MBJ3776904.1"/>
    <property type="molecule type" value="Genomic_DNA"/>
</dbReference>
<accession>A0A934ISL1</accession>
<dbReference type="GO" id="GO:0022904">
    <property type="term" value="P:respiratory electron transport chain"/>
    <property type="evidence" value="ECO:0007669"/>
    <property type="project" value="TreeGrafter"/>
</dbReference>
<dbReference type="Pfam" id="PF02913">
    <property type="entry name" value="FAD-oxidase_C"/>
    <property type="match status" value="1"/>
</dbReference>
<gene>
    <name evidence="6" type="ORF">JCR33_14455</name>
</gene>
<dbReference type="Proteomes" id="UP000609531">
    <property type="component" value="Unassembled WGS sequence"/>
</dbReference>
<dbReference type="InterPro" id="IPR016167">
    <property type="entry name" value="FAD-bd_PCMH_sub1"/>
</dbReference>
<dbReference type="AlphaFoldDB" id="A0A934ISL1"/>
<dbReference type="InterPro" id="IPR006094">
    <property type="entry name" value="Oxid_FAD_bind_N"/>
</dbReference>